<evidence type="ECO:0000256" key="1">
    <source>
        <dbReference type="ARBA" id="ARBA00004418"/>
    </source>
</evidence>
<comment type="caution">
    <text evidence="9">The sequence shown here is derived from an EMBL/GenBank/DDBJ whole genome shotgun (WGS) entry which is preliminary data.</text>
</comment>
<evidence type="ECO:0000256" key="5">
    <source>
        <dbReference type="ARBA" id="ARBA00023136"/>
    </source>
</evidence>
<sequence length="426" mass="48028">MKLTFKTIIAALAILLIAGVVFAQGGKDSGATLTSSGEPLQVWSFTDELQKPLDHFKEASGVEYEYTIVPHEQYMTKLRQVLAAGTNVPDVFTGEAQFVRELVDGGFWDNLSDAPYNADLSDMYKYAVDLARDEDGKARGLTWQTTPGAVFYRRSLAKKYLGTDDPNEVAKYFKDMDTFLNTARMVKEKSGGQVKIIPGIGELMWIPYAARKHAFIENGKFILDDVYLSYFDLVKTLRDEELTAEAGQWSPAWFDGMKKDSNIMSYFGCTWFLHYVLKPNAPDSKGDWGMTSPPSFYFWGGTWLGIYTKSNNKAPAWEFIKHFTLDPETMTWWAKETGDFISNKTVVMKIKDTFSDPYLAGQNHYEYFAKLADKVDGSLVTGKDQEILNFIGQAVGDYIDGNLTKEEAIKSIKDNVKNAYPDLIVE</sequence>
<dbReference type="PANTHER" id="PTHR43649">
    <property type="entry name" value="ARABINOSE-BINDING PROTEIN-RELATED"/>
    <property type="match status" value="1"/>
</dbReference>
<keyword evidence="5" id="KW-0472">Membrane</keyword>
<comment type="similarity">
    <text evidence="2">Belongs to the bacterial solute-binding protein 1 family.</text>
</comment>
<dbReference type="Pfam" id="PF13416">
    <property type="entry name" value="SBP_bac_8"/>
    <property type="match status" value="1"/>
</dbReference>
<dbReference type="InterPro" id="IPR006059">
    <property type="entry name" value="SBP"/>
</dbReference>
<evidence type="ECO:0000256" key="4">
    <source>
        <dbReference type="ARBA" id="ARBA00022729"/>
    </source>
</evidence>
<evidence type="ECO:0000256" key="3">
    <source>
        <dbReference type="ARBA" id="ARBA00022475"/>
    </source>
</evidence>
<dbReference type="Gene3D" id="3.40.190.10">
    <property type="entry name" value="Periplasmic binding protein-like II"/>
    <property type="match status" value="1"/>
</dbReference>
<keyword evidence="6" id="KW-0564">Palmitate</keyword>
<reference evidence="9 10" key="1">
    <citation type="submission" date="2024-03" db="EMBL/GenBank/DDBJ databases">
        <title>Ignisphaera cupida sp. nov., a hyperthermophilic hydrolytic archaeon from a hot spring of Kamchatka, and proposal of Ignisphaeraceae fam. nov.</title>
        <authorList>
            <person name="Podosokorskaya O.A."/>
            <person name="Elcheninov A.G."/>
            <person name="Maltseva A.I."/>
            <person name="Zayulina K.S."/>
            <person name="Novikov A."/>
            <person name="Merkel A.Y."/>
        </authorList>
    </citation>
    <scope>NUCLEOTIDE SEQUENCE [LARGE SCALE GENOMIC DNA]</scope>
    <source>
        <strain evidence="9 10">38H-sp</strain>
    </source>
</reference>
<keyword evidence="7" id="KW-0449">Lipoprotein</keyword>
<comment type="subcellular location">
    <subcellularLocation>
        <location evidence="1">Periplasm</location>
    </subcellularLocation>
</comment>
<gene>
    <name evidence="9" type="ORF">WKV44_03530</name>
</gene>
<organism evidence="9 10">
    <name type="scientific">Rarispira pelagica</name>
    <dbReference type="NCBI Taxonomy" id="3141764"/>
    <lineage>
        <taxon>Bacteria</taxon>
        <taxon>Pseudomonadati</taxon>
        <taxon>Spirochaetota</taxon>
        <taxon>Spirochaetia</taxon>
        <taxon>Winmispirales</taxon>
        <taxon>Winmispiraceae</taxon>
        <taxon>Rarispira</taxon>
    </lineage>
</organism>
<keyword evidence="4 8" id="KW-0732">Signal</keyword>
<evidence type="ECO:0000313" key="10">
    <source>
        <dbReference type="Proteomes" id="UP001466331"/>
    </source>
</evidence>
<evidence type="ECO:0000256" key="8">
    <source>
        <dbReference type="SAM" id="SignalP"/>
    </source>
</evidence>
<dbReference type="EMBL" id="JBCHKQ010000001">
    <property type="protein sequence ID" value="MEM5947609.1"/>
    <property type="molecule type" value="Genomic_DNA"/>
</dbReference>
<dbReference type="Proteomes" id="UP001466331">
    <property type="component" value="Unassembled WGS sequence"/>
</dbReference>
<keyword evidence="3" id="KW-1003">Cell membrane</keyword>
<proteinExistence type="inferred from homology"/>
<dbReference type="InterPro" id="IPR050490">
    <property type="entry name" value="Bact_solute-bd_prot1"/>
</dbReference>
<evidence type="ECO:0000256" key="6">
    <source>
        <dbReference type="ARBA" id="ARBA00023139"/>
    </source>
</evidence>
<evidence type="ECO:0000313" key="9">
    <source>
        <dbReference type="EMBL" id="MEM5947609.1"/>
    </source>
</evidence>
<evidence type="ECO:0000256" key="7">
    <source>
        <dbReference type="ARBA" id="ARBA00023288"/>
    </source>
</evidence>
<dbReference type="SUPFAM" id="SSF53850">
    <property type="entry name" value="Periplasmic binding protein-like II"/>
    <property type="match status" value="1"/>
</dbReference>
<name>A0ABU9UAT7_9SPIR</name>
<keyword evidence="10" id="KW-1185">Reference proteome</keyword>
<dbReference type="PANTHER" id="PTHR43649:SF33">
    <property type="entry name" value="POLYGALACTURONAN_RHAMNOGALACTURONAN-BINDING PROTEIN YTCQ"/>
    <property type="match status" value="1"/>
</dbReference>
<dbReference type="RefSeq" id="WP_420069052.1">
    <property type="nucleotide sequence ID" value="NZ_JBCHKQ010000001.1"/>
</dbReference>
<accession>A0ABU9UAT7</accession>
<protein>
    <submittedName>
        <fullName evidence="9">Extracellular solute-binding protein</fullName>
    </submittedName>
</protein>
<evidence type="ECO:0000256" key="2">
    <source>
        <dbReference type="ARBA" id="ARBA00008520"/>
    </source>
</evidence>
<feature type="chain" id="PRO_5046435127" evidence="8">
    <location>
        <begin position="24"/>
        <end position="426"/>
    </location>
</feature>
<feature type="signal peptide" evidence="8">
    <location>
        <begin position="1"/>
        <end position="23"/>
    </location>
</feature>